<dbReference type="AlphaFoldDB" id="A7VP94"/>
<reference evidence="2 3" key="1">
    <citation type="submission" date="2007-08" db="EMBL/GenBank/DDBJ databases">
        <title>Draft genome sequence of Clostridium leptum (DSM 753).</title>
        <authorList>
            <person name="Sudarsanam P."/>
            <person name="Ley R."/>
            <person name="Guruge J."/>
            <person name="Turnbaugh P.J."/>
            <person name="Mahowald M."/>
            <person name="Liep D."/>
            <person name="Gordon J."/>
        </authorList>
    </citation>
    <scope>NUCLEOTIDE SEQUENCE [LARGE SCALE GENOMIC DNA]</scope>
    <source>
        <strain evidence="2 3">DSM 753</strain>
    </source>
</reference>
<evidence type="ECO:0000313" key="2">
    <source>
        <dbReference type="EMBL" id="EDO62781.1"/>
    </source>
</evidence>
<dbReference type="HOGENOM" id="CLU_3287411_0_0_9"/>
<reference evidence="2 3" key="2">
    <citation type="submission" date="2007-08" db="EMBL/GenBank/DDBJ databases">
        <authorList>
            <person name="Fulton L."/>
            <person name="Clifton S."/>
            <person name="Fulton B."/>
            <person name="Xu J."/>
            <person name="Minx P."/>
            <person name="Pepin K.H."/>
            <person name="Johnson M."/>
            <person name="Thiruvilangam P."/>
            <person name="Bhonagiri V."/>
            <person name="Nash W.E."/>
            <person name="Wang C."/>
            <person name="Mardis E.R."/>
            <person name="Wilson R.K."/>
        </authorList>
    </citation>
    <scope>NUCLEOTIDE SEQUENCE [LARGE SCALE GENOMIC DNA]</scope>
    <source>
        <strain evidence="2 3">DSM 753</strain>
    </source>
</reference>
<feature type="region of interest" description="Disordered" evidence="1">
    <location>
        <begin position="1"/>
        <end position="40"/>
    </location>
</feature>
<dbReference type="Proteomes" id="UP000003490">
    <property type="component" value="Unassembled WGS sequence"/>
</dbReference>
<organism evidence="2 3">
    <name type="scientific">[Clostridium] leptum DSM 753</name>
    <dbReference type="NCBI Taxonomy" id="428125"/>
    <lineage>
        <taxon>Bacteria</taxon>
        <taxon>Bacillati</taxon>
        <taxon>Bacillota</taxon>
        <taxon>Clostridia</taxon>
        <taxon>Eubacteriales</taxon>
        <taxon>Oscillospiraceae</taxon>
        <taxon>Oscillospiraceae incertae sedis</taxon>
    </lineage>
</organism>
<comment type="caution">
    <text evidence="2">The sequence shown here is derived from an EMBL/GenBank/DDBJ whole genome shotgun (WGS) entry which is preliminary data.</text>
</comment>
<name>A7VP94_9FIRM</name>
<accession>A7VP94</accession>
<protein>
    <submittedName>
        <fullName evidence="2">Uncharacterized protein</fullName>
    </submittedName>
</protein>
<evidence type="ECO:0000313" key="3">
    <source>
        <dbReference type="Proteomes" id="UP000003490"/>
    </source>
</evidence>
<evidence type="ECO:0000256" key="1">
    <source>
        <dbReference type="SAM" id="MobiDB-lite"/>
    </source>
</evidence>
<dbReference type="EMBL" id="ABCB02000012">
    <property type="protein sequence ID" value="EDO62781.1"/>
    <property type="molecule type" value="Genomic_DNA"/>
</dbReference>
<gene>
    <name evidence="2" type="ORF">CLOLEP_00370</name>
</gene>
<proteinExistence type="predicted"/>
<sequence>MKKSSGQPAARETRGQANAPVRNAAESRFESKAAAGFKGG</sequence>